<dbReference type="InterPro" id="IPR049559">
    <property type="entry name" value="Rrp6p-like_exo"/>
</dbReference>
<evidence type="ECO:0000256" key="3">
    <source>
        <dbReference type="ARBA" id="ARBA00022722"/>
    </source>
</evidence>
<dbReference type="InterPro" id="IPR036397">
    <property type="entry name" value="RNaseH_sf"/>
</dbReference>
<keyword evidence="11" id="KW-1185">Reference proteome</keyword>
<keyword evidence="7" id="KW-0539">Nucleus</keyword>
<dbReference type="PROSITE" id="PS50967">
    <property type="entry name" value="HRDC"/>
    <property type="match status" value="1"/>
</dbReference>
<dbReference type="SMART" id="SM00341">
    <property type="entry name" value="HRDC"/>
    <property type="match status" value="1"/>
</dbReference>
<evidence type="ECO:0000313" key="11">
    <source>
        <dbReference type="Proteomes" id="UP000053447"/>
    </source>
</evidence>
<evidence type="ECO:0000256" key="2">
    <source>
        <dbReference type="ARBA" id="ARBA00022552"/>
    </source>
</evidence>
<comment type="subcellular location">
    <subcellularLocation>
        <location evidence="1">Nucleus</location>
    </subcellularLocation>
</comment>
<dbReference type="InterPro" id="IPR044876">
    <property type="entry name" value="HRDC_dom_sf"/>
</dbReference>
<dbReference type="GO" id="GO:0071037">
    <property type="term" value="P:nuclear polyadenylation-dependent snRNA catabolic process"/>
    <property type="evidence" value="ECO:0007669"/>
    <property type="project" value="TreeGrafter"/>
</dbReference>
<reference evidence="11" key="1">
    <citation type="journal article" date="2016" name="Nat. Commun.">
        <title>Genome analysis of three Pneumocystis species reveals adaptation mechanisms to life exclusively in mammalian hosts.</title>
        <authorList>
            <person name="Ma L."/>
            <person name="Chen Z."/>
            <person name="Huang D.W."/>
            <person name="Kutty G."/>
            <person name="Ishihara M."/>
            <person name="Wang H."/>
            <person name="Abouelleil A."/>
            <person name="Bishop L."/>
            <person name="Davey E."/>
            <person name="Deng R."/>
            <person name="Deng X."/>
            <person name="Fan L."/>
            <person name="Fantoni G."/>
            <person name="Fitzgerald M."/>
            <person name="Gogineni E."/>
            <person name="Goldberg J.M."/>
            <person name="Handley G."/>
            <person name="Hu X."/>
            <person name="Huber C."/>
            <person name="Jiao X."/>
            <person name="Jones K."/>
            <person name="Levin J.Z."/>
            <person name="Liu Y."/>
            <person name="Macdonald P."/>
            <person name="Melnikov A."/>
            <person name="Raley C."/>
            <person name="Sassi M."/>
            <person name="Sherman B.T."/>
            <person name="Song X."/>
            <person name="Sykes S."/>
            <person name="Tran B."/>
            <person name="Walsh L."/>
            <person name="Xia Y."/>
            <person name="Yang J."/>
            <person name="Young S."/>
            <person name="Zeng Q."/>
            <person name="Zheng X."/>
            <person name="Stephens R."/>
            <person name="Nusbaum C."/>
            <person name="Birren B.W."/>
            <person name="Azadi P."/>
            <person name="Lempicki R.A."/>
            <person name="Cuomo C.A."/>
            <person name="Kovacs J.A."/>
        </authorList>
    </citation>
    <scope>NUCLEOTIDE SEQUENCE [LARGE SCALE GENOMIC DNA]</scope>
    <source>
        <strain evidence="11">RU7</strain>
    </source>
</reference>
<dbReference type="PANTHER" id="PTHR12124:SF47">
    <property type="entry name" value="EXOSOME COMPONENT 10"/>
    <property type="match status" value="1"/>
</dbReference>
<accession>A0A0W4ZHV5</accession>
<dbReference type="GO" id="GO:0071040">
    <property type="term" value="P:nuclear polyadenylation-dependent antisense transcript catabolic process"/>
    <property type="evidence" value="ECO:0007669"/>
    <property type="project" value="TreeGrafter"/>
</dbReference>
<keyword evidence="6" id="KW-0269">Exonuclease</keyword>
<dbReference type="GeneID" id="28941425"/>
<gene>
    <name evidence="10" type="ORF">T551_02907</name>
</gene>
<organism evidence="10 11">
    <name type="scientific">Pneumocystis jirovecii (strain RU7)</name>
    <name type="common">Human pneumocystis pneumonia agent</name>
    <dbReference type="NCBI Taxonomy" id="1408657"/>
    <lineage>
        <taxon>Eukaryota</taxon>
        <taxon>Fungi</taxon>
        <taxon>Dikarya</taxon>
        <taxon>Ascomycota</taxon>
        <taxon>Taphrinomycotina</taxon>
        <taxon>Pneumocystomycetes</taxon>
        <taxon>Pneumocystaceae</taxon>
        <taxon>Pneumocystis</taxon>
    </lineage>
</organism>
<dbReference type="SUPFAM" id="SSF53098">
    <property type="entry name" value="Ribonuclease H-like"/>
    <property type="match status" value="1"/>
</dbReference>
<dbReference type="InterPro" id="IPR012337">
    <property type="entry name" value="RNaseH-like_sf"/>
</dbReference>
<comment type="caution">
    <text evidence="10">The sequence shown here is derived from an EMBL/GenBank/DDBJ whole genome shotgun (WGS) entry which is preliminary data.</text>
</comment>
<dbReference type="SUPFAM" id="SSF47819">
    <property type="entry name" value="HRDC-like"/>
    <property type="match status" value="1"/>
</dbReference>
<keyword evidence="2" id="KW-0698">rRNA processing</keyword>
<dbReference type="GO" id="GO:0000166">
    <property type="term" value="F:nucleotide binding"/>
    <property type="evidence" value="ECO:0007669"/>
    <property type="project" value="InterPro"/>
</dbReference>
<dbReference type="eggNOG" id="KOG2206">
    <property type="taxonomic scope" value="Eukaryota"/>
</dbReference>
<dbReference type="GO" id="GO:0000467">
    <property type="term" value="P:exonucleolytic trimming to generate mature 3'-end of 5.8S rRNA from tricistronic rRNA transcript (SSU-rRNA, 5.8S rRNA, LSU-rRNA)"/>
    <property type="evidence" value="ECO:0007669"/>
    <property type="project" value="InterPro"/>
</dbReference>
<evidence type="ECO:0000313" key="10">
    <source>
        <dbReference type="EMBL" id="KTW27940.1"/>
    </source>
</evidence>
<evidence type="ECO:0000259" key="9">
    <source>
        <dbReference type="PROSITE" id="PS50967"/>
    </source>
</evidence>
<dbReference type="Proteomes" id="UP000053447">
    <property type="component" value="Unassembled WGS sequence"/>
</dbReference>
<dbReference type="RefSeq" id="XP_018228711.1">
    <property type="nucleotide sequence ID" value="XM_018375170.1"/>
</dbReference>
<dbReference type="FunFam" id="3.30.420.10:FF:000059">
    <property type="entry name" value="Exosome complex exonuclease Rrp6"/>
    <property type="match status" value="1"/>
</dbReference>
<dbReference type="Pfam" id="PF08066">
    <property type="entry name" value="PMC2NT"/>
    <property type="match status" value="1"/>
</dbReference>
<keyword evidence="3" id="KW-0540">Nuclease</keyword>
<dbReference type="SMART" id="SM00474">
    <property type="entry name" value="35EXOc"/>
    <property type="match status" value="1"/>
</dbReference>
<dbReference type="InterPro" id="IPR002121">
    <property type="entry name" value="HRDC_dom"/>
</dbReference>
<dbReference type="GO" id="GO:1990342">
    <property type="term" value="C:heterochromatin island"/>
    <property type="evidence" value="ECO:0007669"/>
    <property type="project" value="EnsemblFungi"/>
</dbReference>
<proteinExistence type="inferred from homology"/>
<dbReference type="GO" id="GO:0003727">
    <property type="term" value="F:single-stranded RNA binding"/>
    <property type="evidence" value="ECO:0007669"/>
    <property type="project" value="TreeGrafter"/>
</dbReference>
<dbReference type="Pfam" id="PF00570">
    <property type="entry name" value="HRDC"/>
    <property type="match status" value="1"/>
</dbReference>
<dbReference type="Gene3D" id="1.10.150.80">
    <property type="entry name" value="HRDC domain"/>
    <property type="match status" value="1"/>
</dbReference>
<evidence type="ECO:0000256" key="5">
    <source>
        <dbReference type="ARBA" id="ARBA00022835"/>
    </source>
</evidence>
<dbReference type="InterPro" id="IPR002562">
    <property type="entry name" value="3'-5'_exonuclease_dom"/>
</dbReference>
<evidence type="ECO:0000256" key="1">
    <source>
        <dbReference type="ARBA" id="ARBA00004123"/>
    </source>
</evidence>
<dbReference type="Pfam" id="PF01612">
    <property type="entry name" value="DNA_pol_A_exo1"/>
    <property type="match status" value="1"/>
</dbReference>
<feature type="domain" description="HRDC" evidence="9">
    <location>
        <begin position="441"/>
        <end position="521"/>
    </location>
</feature>
<dbReference type="FunFam" id="1.10.150.80:FF:000001">
    <property type="entry name" value="Putative exosome component 10"/>
    <property type="match status" value="1"/>
</dbReference>
<evidence type="ECO:0000256" key="8">
    <source>
        <dbReference type="ARBA" id="ARBA00043957"/>
    </source>
</evidence>
<dbReference type="GO" id="GO:0071920">
    <property type="term" value="C:cleavage body"/>
    <property type="evidence" value="ECO:0007669"/>
    <property type="project" value="EnsemblFungi"/>
</dbReference>
<name>A0A0W4ZHV5_PNEJ7</name>
<keyword evidence="5" id="KW-0271">Exosome</keyword>
<dbReference type="GO" id="GO:0140746">
    <property type="term" value="P:siRNA catabolic process"/>
    <property type="evidence" value="ECO:0007669"/>
    <property type="project" value="EnsemblFungi"/>
</dbReference>
<dbReference type="GO" id="GO:0071051">
    <property type="term" value="P:poly(A)-dependent snoRNA 3'-end processing"/>
    <property type="evidence" value="ECO:0007669"/>
    <property type="project" value="TreeGrafter"/>
</dbReference>
<dbReference type="InterPro" id="IPR045092">
    <property type="entry name" value="Rrp6-like"/>
</dbReference>
<dbReference type="GO" id="GO:0000176">
    <property type="term" value="C:nuclear exosome (RNase complex)"/>
    <property type="evidence" value="ECO:0007669"/>
    <property type="project" value="InterPro"/>
</dbReference>
<dbReference type="Gene3D" id="3.30.420.10">
    <property type="entry name" value="Ribonuclease H-like superfamily/Ribonuclease H"/>
    <property type="match status" value="1"/>
</dbReference>
<evidence type="ECO:0000256" key="4">
    <source>
        <dbReference type="ARBA" id="ARBA00022801"/>
    </source>
</evidence>
<dbReference type="STRING" id="1408657.A0A0W4ZHV5"/>
<protein>
    <recommendedName>
        <fullName evidence="9">HRDC domain-containing protein</fullName>
    </recommendedName>
</protein>
<dbReference type="VEuPathDB" id="FungiDB:T551_02907"/>
<dbReference type="GO" id="GO:1990251">
    <property type="term" value="C:nuclear exosome focus"/>
    <property type="evidence" value="ECO:0007669"/>
    <property type="project" value="EnsemblFungi"/>
</dbReference>
<dbReference type="GO" id="GO:0071035">
    <property type="term" value="P:nuclear polyadenylation-dependent rRNA catabolic process"/>
    <property type="evidence" value="ECO:0007669"/>
    <property type="project" value="TreeGrafter"/>
</dbReference>
<evidence type="ECO:0000256" key="6">
    <source>
        <dbReference type="ARBA" id="ARBA00022839"/>
    </source>
</evidence>
<dbReference type="GO" id="GO:0071039">
    <property type="term" value="P:nuclear polyadenylation-dependent CUT catabolic process"/>
    <property type="evidence" value="ECO:0007669"/>
    <property type="project" value="EnsemblFungi"/>
</dbReference>
<keyword evidence="4" id="KW-0378">Hydrolase</keyword>
<evidence type="ECO:0000256" key="7">
    <source>
        <dbReference type="ARBA" id="ARBA00023242"/>
    </source>
</evidence>
<dbReference type="InterPro" id="IPR012588">
    <property type="entry name" value="Exosome-assoc_fac_Rrp6_N"/>
</dbReference>
<dbReference type="GO" id="GO:0071036">
    <property type="term" value="P:nuclear polyadenylation-dependent snoRNA catabolic process"/>
    <property type="evidence" value="ECO:0007669"/>
    <property type="project" value="TreeGrafter"/>
</dbReference>
<dbReference type="GO" id="GO:0140602">
    <property type="term" value="C:nucleolar peripheral inclusion body"/>
    <property type="evidence" value="ECO:0007669"/>
    <property type="project" value="EnsemblFungi"/>
</dbReference>
<dbReference type="EMBL" id="LFWA01000013">
    <property type="protein sequence ID" value="KTW27940.1"/>
    <property type="molecule type" value="Genomic_DNA"/>
</dbReference>
<dbReference type="AlphaFoldDB" id="A0A0W4ZHV5"/>
<dbReference type="GO" id="GO:0000175">
    <property type="term" value="F:3'-5'-RNA exonuclease activity"/>
    <property type="evidence" value="ECO:0007669"/>
    <property type="project" value="InterPro"/>
</dbReference>
<dbReference type="GO" id="GO:0071038">
    <property type="term" value="P:TRAMP-dependent tRNA surveillance pathway"/>
    <property type="evidence" value="ECO:0007669"/>
    <property type="project" value="TreeGrafter"/>
</dbReference>
<dbReference type="PANTHER" id="PTHR12124">
    <property type="entry name" value="POLYMYOSITIS/SCLERODERMA AUTOANTIGEN-RELATED"/>
    <property type="match status" value="1"/>
</dbReference>
<dbReference type="InterPro" id="IPR010997">
    <property type="entry name" value="HRDC-like_sf"/>
</dbReference>
<comment type="similarity">
    <text evidence="8">Belongs to the exosome component 10/RRP6 family.</text>
</comment>
<dbReference type="GO" id="GO:0071044">
    <property type="term" value="P:histone mRNA catabolic process"/>
    <property type="evidence" value="ECO:0007669"/>
    <property type="project" value="TreeGrafter"/>
</dbReference>
<sequence length="808" mass="93985">MDSALFPYFQNQLYESLVSTTKAVIIIGSHDIDFYRSLNPHFALSLASCNKRLLDLVNSFIQFASSGKFGKIEDYEDLNYRWWDIVDVVDSLLEKTDMSLNEFNELTKQLSHKTDDDILKDPKKKKLAYKFIHAENVLRPQLRFSTAPDNDPNTPWRRKITVKPNALVPLNRKNILKPFSNYELSSSHPYEYEINNIKYSQELFKEKKPIDPIPFNDSKAIWVNTIQLLEEMVKNLKNATEIAVDLEHHDYRSYQGFVCLMQISTRNIDWIIDTLELREELEILNEVFTDPNIMKVLHGASMDIIWLQRDFGLYIVGLFDTYHATRILGFEGHGLAFLLKKYVNFDSDKRYQLADWRIRPLPEEMFSYARSDTHFLLYIYDQLKNELLIKSTLSHNLLLSVLSASNNVALRVFEKDKYDVDGLGVDGWKNILQKWSNCLTSDLQVSVLISLHQWRDKVARQEDESVRYVLPNHILVQIAVNCPEDASSVLSICSHIPPLVRVHVDEIVQIIRSTKQDELKKISLLNKLEIIPSQDSCSFNNSFMVRNIDFVDHGRLFQNDITNTKLMYLVAKSSVFWSKVIENYGIRYTEASAIKNILKDMRLTVQLPLLSEKVFSDKVLDYNYISINKDDVIVEKNDLIDNISIEKTGLSAVFYHSFAKRNPDQLLNNQNDNIITVKKLGKKQKRFFEVSENKSKDLVTENNDPLSTYDKSLLLLSNFDDLKEKKKRKKSNKRIKLLGKVSDCSGNLEPYDYEKDPSFFNKLNDNYRLKDESIKLYQNNLDSEVEKHLKPKCENAPRSGFRSMIFGK</sequence>
<dbReference type="GO" id="GO:0033621">
    <property type="term" value="P:nuclear mRNA surveillance of meiosis-specific transcripts"/>
    <property type="evidence" value="ECO:0007669"/>
    <property type="project" value="EnsemblFungi"/>
</dbReference>
<dbReference type="OrthoDB" id="2250022at2759"/>
<dbReference type="GO" id="GO:0005730">
    <property type="term" value="C:nucleolus"/>
    <property type="evidence" value="ECO:0007669"/>
    <property type="project" value="EnsemblFungi"/>
</dbReference>
<dbReference type="CDD" id="cd06147">
    <property type="entry name" value="Rrp6p_like_exo"/>
    <property type="match status" value="1"/>
</dbReference>